<accession>A0ABP9E447</accession>
<reference evidence="2" key="1">
    <citation type="journal article" date="2019" name="Int. J. Syst. Evol. Microbiol.">
        <title>The Global Catalogue of Microorganisms (GCM) 10K type strain sequencing project: providing services to taxonomists for standard genome sequencing and annotation.</title>
        <authorList>
            <consortium name="The Broad Institute Genomics Platform"/>
            <consortium name="The Broad Institute Genome Sequencing Center for Infectious Disease"/>
            <person name="Wu L."/>
            <person name="Ma J."/>
        </authorList>
    </citation>
    <scope>NUCLEOTIDE SEQUENCE [LARGE SCALE GENOMIC DNA]</scope>
    <source>
        <strain evidence="2">JCM 18392</strain>
    </source>
</reference>
<sequence>MHGFALLRRRIDVRTLALVALEQALAVHDLHQAEHAGISHARPFALLLLVHLLDRAGTEAPEGPEQAKFGRSGLGNARVARHGGGLQGGDVDTLRRLDQSV</sequence>
<proteinExistence type="predicted"/>
<protein>
    <submittedName>
        <fullName evidence="1">Uncharacterized protein</fullName>
    </submittedName>
</protein>
<evidence type="ECO:0000313" key="1">
    <source>
        <dbReference type="EMBL" id="GAA4867900.1"/>
    </source>
</evidence>
<organism evidence="1 2">
    <name type="scientific">Luteimonas vadosa</name>
    <dbReference type="NCBI Taxonomy" id="1165507"/>
    <lineage>
        <taxon>Bacteria</taxon>
        <taxon>Pseudomonadati</taxon>
        <taxon>Pseudomonadota</taxon>
        <taxon>Gammaproteobacteria</taxon>
        <taxon>Lysobacterales</taxon>
        <taxon>Lysobacteraceae</taxon>
        <taxon>Luteimonas</taxon>
    </lineage>
</organism>
<gene>
    <name evidence="1" type="ORF">GCM10023332_20400</name>
</gene>
<dbReference type="Proteomes" id="UP001501323">
    <property type="component" value="Unassembled WGS sequence"/>
</dbReference>
<keyword evidence="2" id="KW-1185">Reference proteome</keyword>
<name>A0ABP9E447_9GAMM</name>
<comment type="caution">
    <text evidence="1">The sequence shown here is derived from an EMBL/GenBank/DDBJ whole genome shotgun (WGS) entry which is preliminary data.</text>
</comment>
<evidence type="ECO:0000313" key="2">
    <source>
        <dbReference type="Proteomes" id="UP001501323"/>
    </source>
</evidence>
<dbReference type="EMBL" id="BAABJY010000002">
    <property type="protein sequence ID" value="GAA4867900.1"/>
    <property type="molecule type" value="Genomic_DNA"/>
</dbReference>